<reference evidence="1 2" key="1">
    <citation type="submission" date="2020-04" db="EMBL/GenBank/DDBJ databases">
        <title>Perkinsus olseni comparative genomics.</title>
        <authorList>
            <person name="Bogema D.R."/>
        </authorList>
    </citation>
    <scope>NUCLEOTIDE SEQUENCE [LARGE SCALE GENOMIC DNA]</scope>
    <source>
        <strain evidence="1">ATCC PRA-205</strain>
    </source>
</reference>
<dbReference type="AlphaFoldDB" id="A0A7J6QX89"/>
<evidence type="ECO:0000313" key="2">
    <source>
        <dbReference type="Proteomes" id="UP000574390"/>
    </source>
</evidence>
<gene>
    <name evidence="1" type="ORF">FOZ62_017055</name>
</gene>
<comment type="caution">
    <text evidence="1">The sequence shown here is derived from an EMBL/GenBank/DDBJ whole genome shotgun (WGS) entry which is preliminary data.</text>
</comment>
<sequence length="353" mass="39403">MALKAPLLEMHPKLFYLLLRMSTSVHFFSLCILGLVLSLSGRAIADGHVEFYKEVQFPWAIKEVPECGNSTLCPEKANYTWDYYFDYLLNKGVRSFLLGGYVISGSKIVQEVPFYPQWDKGRFAALSKRVRAMGGKVLAELGSYKDKAFDKATFHESVAKFTKDYPVDGFRVSWPFWGLDGAKPLKELLEDIKELGMESAFWFAPTDWKSVRKSGLGSVADLNFVVLWPETDDDNAVFNTNAFAEKAIENATLAGVSRDKLALEIPLYMPPGEGYSNAIYDLGGDPKGNGSVNDPPYGLYYFFSQPRAIEKIALARKHGLHGIQLRGGDAGNDIQGLYFWDSDSLCYALATNI</sequence>
<dbReference type="SUPFAM" id="SSF51445">
    <property type="entry name" value="(Trans)glycosidases"/>
    <property type="match status" value="1"/>
</dbReference>
<proteinExistence type="predicted"/>
<dbReference type="EMBL" id="JABANM010026398">
    <property type="protein sequence ID" value="KAF4713045.1"/>
    <property type="molecule type" value="Genomic_DNA"/>
</dbReference>
<protein>
    <submittedName>
        <fullName evidence="1">Uncharacterized protein</fullName>
    </submittedName>
</protein>
<organism evidence="1 2">
    <name type="scientific">Perkinsus olseni</name>
    <name type="common">Perkinsus atlanticus</name>
    <dbReference type="NCBI Taxonomy" id="32597"/>
    <lineage>
        <taxon>Eukaryota</taxon>
        <taxon>Sar</taxon>
        <taxon>Alveolata</taxon>
        <taxon>Perkinsozoa</taxon>
        <taxon>Perkinsea</taxon>
        <taxon>Perkinsida</taxon>
        <taxon>Perkinsidae</taxon>
        <taxon>Perkinsus</taxon>
    </lineage>
</organism>
<dbReference type="Proteomes" id="UP000574390">
    <property type="component" value="Unassembled WGS sequence"/>
</dbReference>
<evidence type="ECO:0000313" key="1">
    <source>
        <dbReference type="EMBL" id="KAF4713045.1"/>
    </source>
</evidence>
<name>A0A7J6QX89_PEROL</name>
<dbReference type="InterPro" id="IPR017853">
    <property type="entry name" value="GH"/>
</dbReference>
<accession>A0A7J6QX89</accession>